<keyword evidence="2" id="KW-0813">Transport</keyword>
<sequence>MKNKFLIFLFLVCSSIGVLGENIGNIKEEFFITEYTEESSTENLKIEQELMIQTVDPVKLADSYSRRVTGLIYDTLFVNSNGEIVPNLVERYNWQEENKLFIKLKSGIRFHDGSELTSKDIENSLMRLKKEGTVSEMYNSILGIEIVDKYSFIINLNIRDGLLLNALSNSFSSIVKVDNGKFYGTGPYSIEVFNEGVLKLKNFDKCFDRNENMYKEIEIRWDLNPNQRIIKYTNDINNFVFDLYKEDIEKAEDYDLLSDEAVVEKSPIYDTLGLMFGKKYTIDERVAIERAIYQNVDGFFPEDLVEAELSKIDKNYNLNEAKKLISEVGLKSKKIDIMVLNTEHNMKIANYVKKNLEDAGMKVTLLPHGMISFYQKLYARDYDTAIYNINISTVYPILSLEKILIYDIGDKETANALLPFIELMRKEKNPEKVKKIFDKVLSLVNKNMLYIPIEHKETFQIAEEENMKRFHKIVGY</sequence>
<dbReference type="InterPro" id="IPR000914">
    <property type="entry name" value="SBP_5_dom"/>
</dbReference>
<accession>A0A9E2KZ79</accession>
<dbReference type="CDD" id="cd00995">
    <property type="entry name" value="PBP2_NikA_DppA_OppA_like"/>
    <property type="match status" value="1"/>
</dbReference>
<dbReference type="PANTHER" id="PTHR30290:SF9">
    <property type="entry name" value="OLIGOPEPTIDE-BINDING PROTEIN APPA"/>
    <property type="match status" value="1"/>
</dbReference>
<proteinExistence type="inferred from homology"/>
<comment type="caution">
    <text evidence="5">The sequence shown here is derived from an EMBL/GenBank/DDBJ whole genome shotgun (WGS) entry which is preliminary data.</text>
</comment>
<dbReference type="AlphaFoldDB" id="A0A9E2KZ79"/>
<evidence type="ECO:0000256" key="3">
    <source>
        <dbReference type="ARBA" id="ARBA00022729"/>
    </source>
</evidence>
<keyword evidence="3" id="KW-0732">Signal</keyword>
<gene>
    <name evidence="5" type="ORF">IAA47_09280</name>
</gene>
<dbReference type="InterPro" id="IPR039424">
    <property type="entry name" value="SBP_5"/>
</dbReference>
<organism evidence="5 6">
    <name type="scientific">Candidatus Fusobacterium pullicola</name>
    <dbReference type="NCBI Taxonomy" id="2838601"/>
    <lineage>
        <taxon>Bacteria</taxon>
        <taxon>Fusobacteriati</taxon>
        <taxon>Fusobacteriota</taxon>
        <taxon>Fusobacteriia</taxon>
        <taxon>Fusobacteriales</taxon>
        <taxon>Fusobacteriaceae</taxon>
        <taxon>Fusobacterium</taxon>
    </lineage>
</organism>
<dbReference type="Gene3D" id="3.40.190.10">
    <property type="entry name" value="Periplasmic binding protein-like II"/>
    <property type="match status" value="1"/>
</dbReference>
<feature type="domain" description="Solute-binding protein family 5" evidence="4">
    <location>
        <begin position="83"/>
        <end position="393"/>
    </location>
</feature>
<evidence type="ECO:0000313" key="6">
    <source>
        <dbReference type="Proteomes" id="UP000724657"/>
    </source>
</evidence>
<evidence type="ECO:0000256" key="1">
    <source>
        <dbReference type="ARBA" id="ARBA00005695"/>
    </source>
</evidence>
<reference evidence="5" key="1">
    <citation type="journal article" date="2021" name="PeerJ">
        <title>Extensive microbial diversity within the chicken gut microbiome revealed by metagenomics and culture.</title>
        <authorList>
            <person name="Gilroy R."/>
            <person name="Ravi A."/>
            <person name="Getino M."/>
            <person name="Pursley I."/>
            <person name="Horton D.L."/>
            <person name="Alikhan N.F."/>
            <person name="Baker D."/>
            <person name="Gharbi K."/>
            <person name="Hall N."/>
            <person name="Watson M."/>
            <person name="Adriaenssens E.M."/>
            <person name="Foster-Nyarko E."/>
            <person name="Jarju S."/>
            <person name="Secka A."/>
            <person name="Antonio M."/>
            <person name="Oren A."/>
            <person name="Chaudhuri R.R."/>
            <person name="La Ragione R."/>
            <person name="Hildebrand F."/>
            <person name="Pallen M.J."/>
        </authorList>
    </citation>
    <scope>NUCLEOTIDE SEQUENCE</scope>
    <source>
        <strain evidence="5">A6-441</strain>
    </source>
</reference>
<dbReference type="EMBL" id="JAHLFN010000081">
    <property type="protein sequence ID" value="MBU3843152.1"/>
    <property type="molecule type" value="Genomic_DNA"/>
</dbReference>
<dbReference type="GO" id="GO:0015833">
    <property type="term" value="P:peptide transport"/>
    <property type="evidence" value="ECO:0007669"/>
    <property type="project" value="TreeGrafter"/>
</dbReference>
<comment type="similarity">
    <text evidence="1">Belongs to the bacterial solute-binding protein 5 family.</text>
</comment>
<dbReference type="Proteomes" id="UP000724657">
    <property type="component" value="Unassembled WGS sequence"/>
</dbReference>
<dbReference type="Pfam" id="PF00496">
    <property type="entry name" value="SBP_bac_5"/>
    <property type="match status" value="1"/>
</dbReference>
<dbReference type="PANTHER" id="PTHR30290">
    <property type="entry name" value="PERIPLASMIC BINDING COMPONENT OF ABC TRANSPORTER"/>
    <property type="match status" value="1"/>
</dbReference>
<evidence type="ECO:0000256" key="2">
    <source>
        <dbReference type="ARBA" id="ARBA00022448"/>
    </source>
</evidence>
<protein>
    <submittedName>
        <fullName evidence="5">ABC transporter substrate-binding protein</fullName>
    </submittedName>
</protein>
<dbReference type="Gene3D" id="3.10.105.10">
    <property type="entry name" value="Dipeptide-binding Protein, Domain 3"/>
    <property type="match status" value="1"/>
</dbReference>
<dbReference type="GO" id="GO:1904680">
    <property type="term" value="F:peptide transmembrane transporter activity"/>
    <property type="evidence" value="ECO:0007669"/>
    <property type="project" value="TreeGrafter"/>
</dbReference>
<dbReference type="SUPFAM" id="SSF53850">
    <property type="entry name" value="Periplasmic binding protein-like II"/>
    <property type="match status" value="1"/>
</dbReference>
<evidence type="ECO:0000259" key="4">
    <source>
        <dbReference type="Pfam" id="PF00496"/>
    </source>
</evidence>
<name>A0A9E2KZ79_9FUSO</name>
<reference evidence="5" key="2">
    <citation type="submission" date="2021-04" db="EMBL/GenBank/DDBJ databases">
        <authorList>
            <person name="Gilroy R."/>
        </authorList>
    </citation>
    <scope>NUCLEOTIDE SEQUENCE</scope>
    <source>
        <strain evidence="5">A6-441</strain>
    </source>
</reference>
<evidence type="ECO:0000313" key="5">
    <source>
        <dbReference type="EMBL" id="MBU3843152.1"/>
    </source>
</evidence>